<name>A0AAV4HGP5_9GAST</name>
<accession>A0AAV4HGP5</accession>
<keyword evidence="2" id="KW-1185">Reference proteome</keyword>
<sequence length="120" mass="13455">MFLPTAGLLVQAPCRSARILLSLAHNRNYAPSRSLVSGLNFSHLLCYKPAKSDLFGRQKFQLQYDQPSSCRLFQASPYARQTEPSQPTSQRSNEQLLSQMVGHGLSSSLRYWTPHVDCGL</sequence>
<evidence type="ECO:0000313" key="1">
    <source>
        <dbReference type="EMBL" id="GFR97433.1"/>
    </source>
</evidence>
<proteinExistence type="predicted"/>
<gene>
    <name evidence="1" type="ORF">ElyMa_004477800</name>
</gene>
<dbReference type="AlphaFoldDB" id="A0AAV4HGP5"/>
<dbReference type="EMBL" id="BMAT01009041">
    <property type="protein sequence ID" value="GFR97433.1"/>
    <property type="molecule type" value="Genomic_DNA"/>
</dbReference>
<dbReference type="Proteomes" id="UP000762676">
    <property type="component" value="Unassembled WGS sequence"/>
</dbReference>
<organism evidence="1 2">
    <name type="scientific">Elysia marginata</name>
    <dbReference type="NCBI Taxonomy" id="1093978"/>
    <lineage>
        <taxon>Eukaryota</taxon>
        <taxon>Metazoa</taxon>
        <taxon>Spiralia</taxon>
        <taxon>Lophotrochozoa</taxon>
        <taxon>Mollusca</taxon>
        <taxon>Gastropoda</taxon>
        <taxon>Heterobranchia</taxon>
        <taxon>Euthyneura</taxon>
        <taxon>Panpulmonata</taxon>
        <taxon>Sacoglossa</taxon>
        <taxon>Placobranchoidea</taxon>
        <taxon>Plakobranchidae</taxon>
        <taxon>Elysia</taxon>
    </lineage>
</organism>
<reference evidence="1 2" key="1">
    <citation type="journal article" date="2021" name="Elife">
        <title>Chloroplast acquisition without the gene transfer in kleptoplastic sea slugs, Plakobranchus ocellatus.</title>
        <authorList>
            <person name="Maeda T."/>
            <person name="Takahashi S."/>
            <person name="Yoshida T."/>
            <person name="Shimamura S."/>
            <person name="Takaki Y."/>
            <person name="Nagai Y."/>
            <person name="Toyoda A."/>
            <person name="Suzuki Y."/>
            <person name="Arimoto A."/>
            <person name="Ishii H."/>
            <person name="Satoh N."/>
            <person name="Nishiyama T."/>
            <person name="Hasebe M."/>
            <person name="Maruyama T."/>
            <person name="Minagawa J."/>
            <person name="Obokata J."/>
            <person name="Shigenobu S."/>
        </authorList>
    </citation>
    <scope>NUCLEOTIDE SEQUENCE [LARGE SCALE GENOMIC DNA]</scope>
</reference>
<evidence type="ECO:0000313" key="2">
    <source>
        <dbReference type="Proteomes" id="UP000762676"/>
    </source>
</evidence>
<protein>
    <submittedName>
        <fullName evidence="1">Uncharacterized protein</fullName>
    </submittedName>
</protein>
<comment type="caution">
    <text evidence="1">The sequence shown here is derived from an EMBL/GenBank/DDBJ whole genome shotgun (WGS) entry which is preliminary data.</text>
</comment>